<dbReference type="SUPFAM" id="SSF51197">
    <property type="entry name" value="Clavaminate synthase-like"/>
    <property type="match status" value="1"/>
</dbReference>
<sequence>MFTYQQIEHYRTFGFVVLRGLFSPQETARLTAEVTSAGA</sequence>
<dbReference type="Proteomes" id="UP000217446">
    <property type="component" value="Unassembled WGS sequence"/>
</dbReference>
<keyword evidence="2" id="KW-1185">Reference proteome</keyword>
<dbReference type="EMBL" id="BDQI01000053">
    <property type="protein sequence ID" value="GAX58450.1"/>
    <property type="molecule type" value="Genomic_DNA"/>
</dbReference>
<comment type="caution">
    <text evidence="1">The sequence shown here is derived from an EMBL/GenBank/DDBJ whole genome shotgun (WGS) entry which is preliminary data.</text>
</comment>
<proteinExistence type="predicted"/>
<evidence type="ECO:0000313" key="1">
    <source>
        <dbReference type="EMBL" id="GAX58450.1"/>
    </source>
</evidence>
<reference evidence="2" key="1">
    <citation type="submission" date="2017-05" db="EMBL/GenBank/DDBJ databases">
        <title>Streptomyces olivochromogenes NBRC 3561 whole genome shotgun sequence.</title>
        <authorList>
            <person name="Dohra H."/>
            <person name="Kodani S."/>
        </authorList>
    </citation>
    <scope>NUCLEOTIDE SEQUENCE [LARGE SCALE GENOMIC DNA]</scope>
    <source>
        <strain evidence="2">NBRC 3561</strain>
    </source>
</reference>
<gene>
    <name evidence="1" type="ORF">SO3561_10023</name>
</gene>
<organism evidence="1 2">
    <name type="scientific">Streptomyces olivochromogenes</name>
    <dbReference type="NCBI Taxonomy" id="1963"/>
    <lineage>
        <taxon>Bacteria</taxon>
        <taxon>Bacillati</taxon>
        <taxon>Actinomycetota</taxon>
        <taxon>Actinomycetes</taxon>
        <taxon>Kitasatosporales</taxon>
        <taxon>Streptomycetaceae</taxon>
        <taxon>Streptomyces</taxon>
    </lineage>
</organism>
<evidence type="ECO:0000313" key="2">
    <source>
        <dbReference type="Proteomes" id="UP000217446"/>
    </source>
</evidence>
<dbReference type="AlphaFoldDB" id="A0A250VWW7"/>
<name>A0A250VWW7_STROL</name>
<dbReference type="Gene3D" id="2.60.120.620">
    <property type="entry name" value="q2cbj1_9rhob like domain"/>
    <property type="match status" value="1"/>
</dbReference>
<accession>A0A250VWW7</accession>
<protein>
    <submittedName>
        <fullName evidence="1">Uncharacterized protein</fullName>
    </submittedName>
</protein>